<comment type="caution">
    <text evidence="2">The sequence shown here is derived from an EMBL/GenBank/DDBJ whole genome shotgun (WGS) entry which is preliminary data.</text>
</comment>
<reference evidence="2" key="1">
    <citation type="submission" date="2022-04" db="EMBL/GenBank/DDBJ databases">
        <title>Carnegiea gigantea Genome sequencing and assembly v2.</title>
        <authorList>
            <person name="Copetti D."/>
            <person name="Sanderson M.J."/>
            <person name="Burquez A."/>
            <person name="Wojciechowski M.F."/>
        </authorList>
    </citation>
    <scope>NUCLEOTIDE SEQUENCE</scope>
    <source>
        <strain evidence="2">SGP5-SGP5p</strain>
        <tissue evidence="2">Aerial part</tissue>
    </source>
</reference>
<feature type="chain" id="PRO_5040247756" evidence="1">
    <location>
        <begin position="18"/>
        <end position="195"/>
    </location>
</feature>
<keyword evidence="1" id="KW-0732">Signal</keyword>
<dbReference type="EMBL" id="JAKOGI010000291">
    <property type="protein sequence ID" value="KAJ8437629.1"/>
    <property type="molecule type" value="Genomic_DNA"/>
</dbReference>
<evidence type="ECO:0000313" key="2">
    <source>
        <dbReference type="EMBL" id="KAJ8437629.1"/>
    </source>
</evidence>
<sequence>MFMFCNLLSSFCLYIFAYNENLVQCAYIAWFACRPDDIGSVLCGPSFRTDFAVKDIIEHWISILASLGKVRITALEKILQQKQRAQQEMHKYLSLKQTHKDSNMTDYQKKFILLFKVMSRHDPEEIFFCILDLIVLSCIISSYLCNNLDGASDANIQMRYKFEKDTNFVNSSREHKAKQPQLAVCSRMWRQYVHI</sequence>
<organism evidence="2 3">
    <name type="scientific">Carnegiea gigantea</name>
    <dbReference type="NCBI Taxonomy" id="171969"/>
    <lineage>
        <taxon>Eukaryota</taxon>
        <taxon>Viridiplantae</taxon>
        <taxon>Streptophyta</taxon>
        <taxon>Embryophyta</taxon>
        <taxon>Tracheophyta</taxon>
        <taxon>Spermatophyta</taxon>
        <taxon>Magnoliopsida</taxon>
        <taxon>eudicotyledons</taxon>
        <taxon>Gunneridae</taxon>
        <taxon>Pentapetalae</taxon>
        <taxon>Caryophyllales</taxon>
        <taxon>Cactineae</taxon>
        <taxon>Cactaceae</taxon>
        <taxon>Cactoideae</taxon>
        <taxon>Echinocereeae</taxon>
        <taxon>Carnegiea</taxon>
    </lineage>
</organism>
<feature type="signal peptide" evidence="1">
    <location>
        <begin position="1"/>
        <end position="17"/>
    </location>
</feature>
<protein>
    <submittedName>
        <fullName evidence="2">Uncharacterized protein</fullName>
    </submittedName>
</protein>
<evidence type="ECO:0000313" key="3">
    <source>
        <dbReference type="Proteomes" id="UP001153076"/>
    </source>
</evidence>
<evidence type="ECO:0000256" key="1">
    <source>
        <dbReference type="SAM" id="SignalP"/>
    </source>
</evidence>
<dbReference type="OrthoDB" id="1703254at2759"/>
<dbReference type="Proteomes" id="UP001153076">
    <property type="component" value="Unassembled WGS sequence"/>
</dbReference>
<dbReference type="AlphaFoldDB" id="A0A9Q1K6A6"/>
<proteinExistence type="predicted"/>
<gene>
    <name evidence="2" type="ORF">Cgig2_005380</name>
</gene>
<keyword evidence="3" id="KW-1185">Reference proteome</keyword>
<accession>A0A9Q1K6A6</accession>
<name>A0A9Q1K6A6_9CARY</name>